<feature type="compositionally biased region" description="Basic residues" evidence="1">
    <location>
        <begin position="10"/>
        <end position="21"/>
    </location>
</feature>
<protein>
    <submittedName>
        <fullName evidence="2">Uncharacterized protein</fullName>
    </submittedName>
</protein>
<evidence type="ECO:0000313" key="2">
    <source>
        <dbReference type="EMBL" id="KAG0571518.1"/>
    </source>
</evidence>
<name>A0A8T0HLD8_CERPU</name>
<comment type="caution">
    <text evidence="2">The sequence shown here is derived from an EMBL/GenBank/DDBJ whole genome shotgun (WGS) entry which is preliminary data.</text>
</comment>
<accession>A0A8T0HLD8</accession>
<feature type="compositionally biased region" description="Polar residues" evidence="1">
    <location>
        <begin position="205"/>
        <end position="220"/>
    </location>
</feature>
<dbReference type="AlphaFoldDB" id="A0A8T0HLD8"/>
<feature type="compositionally biased region" description="Polar residues" evidence="1">
    <location>
        <begin position="228"/>
        <end position="237"/>
    </location>
</feature>
<evidence type="ECO:0000313" key="3">
    <source>
        <dbReference type="Proteomes" id="UP000822688"/>
    </source>
</evidence>
<feature type="compositionally biased region" description="Basic and acidic residues" evidence="1">
    <location>
        <begin position="156"/>
        <end position="172"/>
    </location>
</feature>
<feature type="compositionally biased region" description="Basic and acidic residues" evidence="1">
    <location>
        <begin position="42"/>
        <end position="73"/>
    </location>
</feature>
<feature type="region of interest" description="Disordered" evidence="1">
    <location>
        <begin position="156"/>
        <end position="237"/>
    </location>
</feature>
<proteinExistence type="predicted"/>
<feature type="region of interest" description="Disordered" evidence="1">
    <location>
        <begin position="1"/>
        <end position="73"/>
    </location>
</feature>
<evidence type="ECO:0000256" key="1">
    <source>
        <dbReference type="SAM" id="MobiDB-lite"/>
    </source>
</evidence>
<reference evidence="2" key="1">
    <citation type="submission" date="2020-06" db="EMBL/GenBank/DDBJ databases">
        <title>WGS assembly of Ceratodon purpureus strain R40.</title>
        <authorList>
            <person name="Carey S.B."/>
            <person name="Jenkins J."/>
            <person name="Shu S."/>
            <person name="Lovell J.T."/>
            <person name="Sreedasyam A."/>
            <person name="Maumus F."/>
            <person name="Tiley G.P."/>
            <person name="Fernandez-Pozo N."/>
            <person name="Barry K."/>
            <person name="Chen C."/>
            <person name="Wang M."/>
            <person name="Lipzen A."/>
            <person name="Daum C."/>
            <person name="Saski C.A."/>
            <person name="Payton A.C."/>
            <person name="Mcbreen J.C."/>
            <person name="Conrad R.E."/>
            <person name="Kollar L.M."/>
            <person name="Olsson S."/>
            <person name="Huttunen S."/>
            <person name="Landis J.B."/>
            <person name="Wickett N.J."/>
            <person name="Johnson M.G."/>
            <person name="Rensing S.A."/>
            <person name="Grimwood J."/>
            <person name="Schmutz J."/>
            <person name="Mcdaniel S.F."/>
        </authorList>
    </citation>
    <scope>NUCLEOTIDE SEQUENCE</scope>
    <source>
        <strain evidence="2">R40</strain>
    </source>
</reference>
<dbReference type="Proteomes" id="UP000822688">
    <property type="component" value="Chromosome V"/>
</dbReference>
<sequence length="237" mass="26488">MFTPPTYGKRYVKRRKERGHSRSPSLDSDYGRHSKHWGSRGARRDRYLQRSARRDYSPEYEYKKGLRRRRDLDNRDFYNDRRRRNMDRSPSPFTLPVRRLENSLLNAGGISSKMAEVKSEGAGGHGRKSKIQRTPTTGRITLSTFQLNKETVLRKDRRQREITRETQEDQHADFAFVPVPNSNGVASSGSTTSPAQLCAPVGHSVVSQSTDSIGPMSSTAGGSGVAAVTQSGKSGDA</sequence>
<keyword evidence="3" id="KW-1185">Reference proteome</keyword>
<gene>
    <name evidence="2" type="ORF">KC19_VG018100</name>
</gene>
<organism evidence="2 3">
    <name type="scientific">Ceratodon purpureus</name>
    <name type="common">Fire moss</name>
    <name type="synonym">Dicranum purpureum</name>
    <dbReference type="NCBI Taxonomy" id="3225"/>
    <lineage>
        <taxon>Eukaryota</taxon>
        <taxon>Viridiplantae</taxon>
        <taxon>Streptophyta</taxon>
        <taxon>Embryophyta</taxon>
        <taxon>Bryophyta</taxon>
        <taxon>Bryophytina</taxon>
        <taxon>Bryopsida</taxon>
        <taxon>Dicranidae</taxon>
        <taxon>Pseudoditrichales</taxon>
        <taxon>Ditrichaceae</taxon>
        <taxon>Ceratodon</taxon>
    </lineage>
</organism>
<feature type="compositionally biased region" description="Polar residues" evidence="1">
    <location>
        <begin position="180"/>
        <end position="195"/>
    </location>
</feature>
<dbReference type="EMBL" id="CM026426">
    <property type="protein sequence ID" value="KAG0571518.1"/>
    <property type="molecule type" value="Genomic_DNA"/>
</dbReference>